<dbReference type="InterPro" id="IPR004387">
    <property type="entry name" value="Pept_M50_Zn"/>
</dbReference>
<comment type="similarity">
    <text evidence="3">Belongs to the peptidase M50B family.</text>
</comment>
<dbReference type="PROSITE" id="PS50106">
    <property type="entry name" value="PDZ"/>
    <property type="match status" value="1"/>
</dbReference>
<keyword evidence="5 11" id="KW-0812">Transmembrane</keyword>
<evidence type="ECO:0000256" key="11">
    <source>
        <dbReference type="SAM" id="Phobius"/>
    </source>
</evidence>
<feature type="domain" description="PDZ" evidence="12">
    <location>
        <begin position="120"/>
        <end position="148"/>
    </location>
</feature>
<evidence type="ECO:0000256" key="2">
    <source>
        <dbReference type="ARBA" id="ARBA00004141"/>
    </source>
</evidence>
<evidence type="ECO:0000259" key="12">
    <source>
        <dbReference type="PROSITE" id="PS50106"/>
    </source>
</evidence>
<dbReference type="InterPro" id="IPR036034">
    <property type="entry name" value="PDZ_sf"/>
</dbReference>
<dbReference type="CDD" id="cd23081">
    <property type="entry name" value="cpPDZ_EcRseP-like"/>
    <property type="match status" value="1"/>
</dbReference>
<comment type="cofactor">
    <cofactor evidence="1">
        <name>Zn(2+)</name>
        <dbReference type="ChEBI" id="CHEBI:29105"/>
    </cofactor>
</comment>
<evidence type="ECO:0000313" key="13">
    <source>
        <dbReference type="EMBL" id="SCZ76863.1"/>
    </source>
</evidence>
<organism evidence="13 14">
    <name type="scientific">Acidaminobacter hydrogenoformans DSM 2784</name>
    <dbReference type="NCBI Taxonomy" id="1120920"/>
    <lineage>
        <taxon>Bacteria</taxon>
        <taxon>Bacillati</taxon>
        <taxon>Bacillota</taxon>
        <taxon>Clostridia</taxon>
        <taxon>Peptostreptococcales</taxon>
        <taxon>Acidaminobacteraceae</taxon>
        <taxon>Acidaminobacter</taxon>
    </lineage>
</organism>
<keyword evidence="9" id="KW-0482">Metalloprotease</keyword>
<dbReference type="GO" id="GO:0016020">
    <property type="term" value="C:membrane"/>
    <property type="evidence" value="ECO:0007669"/>
    <property type="project" value="UniProtKB-SubCell"/>
</dbReference>
<keyword evidence="8 11" id="KW-1133">Transmembrane helix</keyword>
<name>A0A1G5RRZ4_9FIRM</name>
<dbReference type="PANTHER" id="PTHR42837">
    <property type="entry name" value="REGULATOR OF SIGMA-E PROTEASE RSEP"/>
    <property type="match status" value="1"/>
</dbReference>
<dbReference type="Proteomes" id="UP000199208">
    <property type="component" value="Unassembled WGS sequence"/>
</dbReference>
<evidence type="ECO:0000313" key="14">
    <source>
        <dbReference type="Proteomes" id="UP000199208"/>
    </source>
</evidence>
<dbReference type="Gene3D" id="2.30.42.10">
    <property type="match status" value="1"/>
</dbReference>
<dbReference type="GO" id="GO:0006508">
    <property type="term" value="P:proteolysis"/>
    <property type="evidence" value="ECO:0007669"/>
    <property type="project" value="UniProtKB-KW"/>
</dbReference>
<dbReference type="SMART" id="SM00228">
    <property type="entry name" value="PDZ"/>
    <property type="match status" value="1"/>
</dbReference>
<feature type="transmembrane region" description="Helical" evidence="11">
    <location>
        <begin position="88"/>
        <end position="113"/>
    </location>
</feature>
<dbReference type="Pfam" id="PF02163">
    <property type="entry name" value="Peptidase_M50"/>
    <property type="match status" value="1"/>
</dbReference>
<keyword evidence="10 11" id="KW-0472">Membrane</keyword>
<dbReference type="RefSeq" id="WP_170829237.1">
    <property type="nucleotide sequence ID" value="NZ_FMWL01000002.1"/>
</dbReference>
<dbReference type="CDD" id="cd06163">
    <property type="entry name" value="S2P-M50_PDZ_RseP-like"/>
    <property type="match status" value="1"/>
</dbReference>
<evidence type="ECO:0000256" key="3">
    <source>
        <dbReference type="ARBA" id="ARBA00007931"/>
    </source>
</evidence>
<accession>A0A1G5RRZ4</accession>
<evidence type="ECO:0000256" key="1">
    <source>
        <dbReference type="ARBA" id="ARBA00001947"/>
    </source>
</evidence>
<evidence type="ECO:0000256" key="6">
    <source>
        <dbReference type="ARBA" id="ARBA00022801"/>
    </source>
</evidence>
<protein>
    <submittedName>
        <fullName evidence="13">Regulator of sigma E protease</fullName>
    </submittedName>
</protein>
<dbReference type="PANTHER" id="PTHR42837:SF2">
    <property type="entry name" value="MEMBRANE METALLOPROTEASE ARASP2, CHLOROPLASTIC-RELATED"/>
    <property type="match status" value="1"/>
</dbReference>
<feature type="transmembrane region" description="Helical" evidence="11">
    <location>
        <begin position="6"/>
        <end position="25"/>
    </location>
</feature>
<evidence type="ECO:0000256" key="7">
    <source>
        <dbReference type="ARBA" id="ARBA00022833"/>
    </source>
</evidence>
<keyword evidence="7" id="KW-0862">Zinc</keyword>
<comment type="subcellular location">
    <subcellularLocation>
        <location evidence="2">Membrane</location>
        <topology evidence="2">Multi-pass membrane protein</topology>
    </subcellularLocation>
</comment>
<sequence>MITFISYIVVFGIIVFFHELGHFALAKLHKIRVFEFALGFGPKLFSKKIGETDYGIRAFPLGGFVKMDEDTVSEDPRSFLNAPAWKRLTVLFAGPIMNFVLAILVFTIVMWGIGFPVNAVGELIPDMPAAQSGELMPGDNILEINGVPTPTWNDVTAQIAPNPQLEMKIERDGEILYVQLEAARDPEDTRYVVGIRPLTRSNASGAFVMAVQQTWMMSREVVSFLAALPAGGQEGVEIVGPVGMAGMVGEAARGGIYNLLALTGLFSINLGIFNLLPLPALDGGRIFFILVELILRKKIDKEKEGMVHLAGFALLMALMLFVLYKDILRLFQ</sequence>
<evidence type="ECO:0000256" key="8">
    <source>
        <dbReference type="ARBA" id="ARBA00022989"/>
    </source>
</evidence>
<feature type="transmembrane region" description="Helical" evidence="11">
    <location>
        <begin position="306"/>
        <end position="324"/>
    </location>
</feature>
<evidence type="ECO:0000256" key="5">
    <source>
        <dbReference type="ARBA" id="ARBA00022692"/>
    </source>
</evidence>
<feature type="transmembrane region" description="Helical" evidence="11">
    <location>
        <begin position="256"/>
        <end position="276"/>
    </location>
</feature>
<dbReference type="InterPro" id="IPR001478">
    <property type="entry name" value="PDZ"/>
</dbReference>
<keyword evidence="4 13" id="KW-0645">Protease</keyword>
<dbReference type="GO" id="GO:0004222">
    <property type="term" value="F:metalloendopeptidase activity"/>
    <property type="evidence" value="ECO:0007669"/>
    <property type="project" value="InterPro"/>
</dbReference>
<dbReference type="InterPro" id="IPR008915">
    <property type="entry name" value="Peptidase_M50"/>
</dbReference>
<gene>
    <name evidence="13" type="ORF">SAMN03080599_00444</name>
</gene>
<dbReference type="AlphaFoldDB" id="A0A1G5RRZ4"/>
<keyword evidence="6" id="KW-0378">Hydrolase</keyword>
<evidence type="ECO:0000256" key="9">
    <source>
        <dbReference type="ARBA" id="ARBA00023049"/>
    </source>
</evidence>
<dbReference type="SUPFAM" id="SSF50156">
    <property type="entry name" value="PDZ domain-like"/>
    <property type="match status" value="1"/>
</dbReference>
<keyword evidence="14" id="KW-1185">Reference proteome</keyword>
<proteinExistence type="inferred from homology"/>
<evidence type="ECO:0000256" key="10">
    <source>
        <dbReference type="ARBA" id="ARBA00023136"/>
    </source>
</evidence>
<dbReference type="STRING" id="1120920.SAMN03080599_00444"/>
<reference evidence="13 14" key="1">
    <citation type="submission" date="2016-10" db="EMBL/GenBank/DDBJ databases">
        <authorList>
            <person name="de Groot N.N."/>
        </authorList>
    </citation>
    <scope>NUCLEOTIDE SEQUENCE [LARGE SCALE GENOMIC DNA]</scope>
    <source>
        <strain evidence="13 14">DSM 2784</strain>
    </source>
</reference>
<evidence type="ECO:0000256" key="4">
    <source>
        <dbReference type="ARBA" id="ARBA00022670"/>
    </source>
</evidence>
<dbReference type="EMBL" id="FMWL01000002">
    <property type="protein sequence ID" value="SCZ76863.1"/>
    <property type="molecule type" value="Genomic_DNA"/>
</dbReference>